<reference evidence="3" key="1">
    <citation type="submission" date="2016-04" db="EMBL/GenBank/DDBJ databases">
        <title>Cephalotus genome sequencing.</title>
        <authorList>
            <person name="Fukushima K."/>
            <person name="Hasebe M."/>
            <person name="Fang X."/>
        </authorList>
    </citation>
    <scope>NUCLEOTIDE SEQUENCE [LARGE SCALE GENOMIC DNA]</scope>
    <source>
        <strain evidence="3">cv. St1</strain>
    </source>
</reference>
<evidence type="ECO:0000313" key="3">
    <source>
        <dbReference type="Proteomes" id="UP000187406"/>
    </source>
</evidence>
<evidence type="ECO:0000256" key="1">
    <source>
        <dbReference type="SAM" id="MobiDB-lite"/>
    </source>
</evidence>
<dbReference type="OrthoDB" id="1740536at2759"/>
<dbReference type="EMBL" id="BDDD01001433">
    <property type="protein sequence ID" value="GAV75910.1"/>
    <property type="molecule type" value="Genomic_DNA"/>
</dbReference>
<sequence>MADLLRMAEMYVNAEEGMTARKQKTSWLGHQVEKGEHSRNAPAKEEKRKDRSELQRYELRYKLSKREESPRRGAPISAYNSFAPLLETCTRILAMEKDKVPIQWPVPLRSSAEKRDVDQFFQYHRDYDHDTEECRHLKNHIEDLIRRGHLMKYVDRDAPQERREHRDEALQ</sequence>
<accession>A0A1Q3C6R8</accession>
<protein>
    <submittedName>
        <fullName evidence="2">Uncharacterized protein</fullName>
    </submittedName>
</protein>
<feature type="region of interest" description="Disordered" evidence="1">
    <location>
        <begin position="22"/>
        <end position="52"/>
    </location>
</feature>
<evidence type="ECO:0000313" key="2">
    <source>
        <dbReference type="EMBL" id="GAV75910.1"/>
    </source>
</evidence>
<name>A0A1Q3C6R8_CEPFO</name>
<proteinExistence type="predicted"/>
<organism evidence="2 3">
    <name type="scientific">Cephalotus follicularis</name>
    <name type="common">Albany pitcher plant</name>
    <dbReference type="NCBI Taxonomy" id="3775"/>
    <lineage>
        <taxon>Eukaryota</taxon>
        <taxon>Viridiplantae</taxon>
        <taxon>Streptophyta</taxon>
        <taxon>Embryophyta</taxon>
        <taxon>Tracheophyta</taxon>
        <taxon>Spermatophyta</taxon>
        <taxon>Magnoliopsida</taxon>
        <taxon>eudicotyledons</taxon>
        <taxon>Gunneridae</taxon>
        <taxon>Pentapetalae</taxon>
        <taxon>rosids</taxon>
        <taxon>fabids</taxon>
        <taxon>Oxalidales</taxon>
        <taxon>Cephalotaceae</taxon>
        <taxon>Cephalotus</taxon>
    </lineage>
</organism>
<keyword evidence="3" id="KW-1185">Reference proteome</keyword>
<dbReference type="Proteomes" id="UP000187406">
    <property type="component" value="Unassembled WGS sequence"/>
</dbReference>
<comment type="caution">
    <text evidence="2">The sequence shown here is derived from an EMBL/GenBank/DDBJ whole genome shotgun (WGS) entry which is preliminary data.</text>
</comment>
<dbReference type="InParanoid" id="A0A1Q3C6R8"/>
<gene>
    <name evidence="2" type="ORF">CFOL_v3_19386</name>
</gene>
<dbReference type="AlphaFoldDB" id="A0A1Q3C6R8"/>
<feature type="compositionally biased region" description="Basic and acidic residues" evidence="1">
    <location>
        <begin position="31"/>
        <end position="52"/>
    </location>
</feature>